<feature type="transmembrane region" description="Helical" evidence="5">
    <location>
        <begin position="30"/>
        <end position="52"/>
    </location>
</feature>
<evidence type="ECO:0000313" key="7">
    <source>
        <dbReference type="Proteomes" id="UP000267268"/>
    </source>
</evidence>
<keyword evidence="4 5" id="KW-0472">Membrane</keyword>
<dbReference type="RefSeq" id="WP_126615348.1">
    <property type="nucleotide sequence ID" value="NZ_CP034562.1"/>
</dbReference>
<dbReference type="KEGG" id="fll:EI427_13105"/>
<dbReference type="EMBL" id="CP034562">
    <property type="protein sequence ID" value="AZQ63143.1"/>
    <property type="molecule type" value="Genomic_DNA"/>
</dbReference>
<dbReference type="Pfam" id="PF07264">
    <property type="entry name" value="EI24"/>
    <property type="match status" value="1"/>
</dbReference>
<reference evidence="6 7" key="1">
    <citation type="submission" date="2018-12" db="EMBL/GenBank/DDBJ databases">
        <title>Flammeovirga pectinis sp. nov., isolated from the gut of the Korean scallop, Patinopecten yessoensis.</title>
        <authorList>
            <person name="Bae J.-W."/>
            <person name="Jeong Y.-S."/>
            <person name="Kang W."/>
        </authorList>
    </citation>
    <scope>NUCLEOTIDE SEQUENCE [LARGE SCALE GENOMIC DNA]</scope>
    <source>
        <strain evidence="6 7">L12M1</strain>
    </source>
</reference>
<evidence type="ECO:0000256" key="2">
    <source>
        <dbReference type="ARBA" id="ARBA00022692"/>
    </source>
</evidence>
<protein>
    <submittedName>
        <fullName evidence="6">EI24 domain-containing protein</fullName>
    </submittedName>
</protein>
<dbReference type="AlphaFoldDB" id="A0A3S9P4Q4"/>
<dbReference type="OrthoDB" id="977374at2"/>
<dbReference type="InterPro" id="IPR059112">
    <property type="entry name" value="CysZ/EI24"/>
</dbReference>
<evidence type="ECO:0000256" key="5">
    <source>
        <dbReference type="SAM" id="Phobius"/>
    </source>
</evidence>
<comment type="subcellular location">
    <subcellularLocation>
        <location evidence="1">Membrane</location>
        <topology evidence="1">Multi-pass membrane protein</topology>
    </subcellularLocation>
</comment>
<gene>
    <name evidence="6" type="ORF">EI427_13105</name>
</gene>
<feature type="transmembrane region" description="Helical" evidence="5">
    <location>
        <begin position="84"/>
        <end position="105"/>
    </location>
</feature>
<evidence type="ECO:0000256" key="1">
    <source>
        <dbReference type="ARBA" id="ARBA00004141"/>
    </source>
</evidence>
<evidence type="ECO:0000313" key="6">
    <source>
        <dbReference type="EMBL" id="AZQ63143.1"/>
    </source>
</evidence>
<feature type="transmembrane region" description="Helical" evidence="5">
    <location>
        <begin position="228"/>
        <end position="252"/>
    </location>
</feature>
<evidence type="ECO:0000256" key="3">
    <source>
        <dbReference type="ARBA" id="ARBA00022989"/>
    </source>
</evidence>
<name>A0A3S9P4Q4_9BACT</name>
<dbReference type="Proteomes" id="UP000267268">
    <property type="component" value="Chromosome 1"/>
</dbReference>
<sequence>MNTQINITKLSIKNFFAAHAFIKKHQLGKYYLYISVFAIALSIGMISGGVYFSSKLILSIQDFSIINSLEEWIKEYTATNVDTYLYWILFIVIEVPVLITSLLIYPTILSIISFPILDSLTEKVNNILFDKKVGPSFSMQRFGQMLFKISLPNAIKTITYSLILMPFTFIPIIGFFFMFLSMCINGYFYGYDILDNYFENWNVNVNKSKRFIQSHKTLTTTSGFGGGMLAMIPIIGSIFSPIISIVATGLTLKELNIHDEIIQP</sequence>
<organism evidence="6 7">
    <name type="scientific">Flammeovirga pectinis</name>
    <dbReference type="NCBI Taxonomy" id="2494373"/>
    <lineage>
        <taxon>Bacteria</taxon>
        <taxon>Pseudomonadati</taxon>
        <taxon>Bacteroidota</taxon>
        <taxon>Cytophagia</taxon>
        <taxon>Cytophagales</taxon>
        <taxon>Flammeovirgaceae</taxon>
        <taxon>Flammeovirga</taxon>
    </lineage>
</organism>
<keyword evidence="2 5" id="KW-0812">Transmembrane</keyword>
<keyword evidence="7" id="KW-1185">Reference proteome</keyword>
<evidence type="ECO:0000256" key="4">
    <source>
        <dbReference type="ARBA" id="ARBA00023136"/>
    </source>
</evidence>
<accession>A0A3S9P4Q4</accession>
<proteinExistence type="predicted"/>
<keyword evidence="3 5" id="KW-1133">Transmembrane helix</keyword>
<feature type="transmembrane region" description="Helical" evidence="5">
    <location>
        <begin position="162"/>
        <end position="188"/>
    </location>
</feature>